<dbReference type="AlphaFoldDB" id="A0A3M3YFR6"/>
<dbReference type="GO" id="GO:0032259">
    <property type="term" value="P:methylation"/>
    <property type="evidence" value="ECO:0007669"/>
    <property type="project" value="UniProtKB-KW"/>
</dbReference>
<keyword evidence="2 4" id="KW-0808">Transferase</keyword>
<evidence type="ECO:0000256" key="4">
    <source>
        <dbReference type="PROSITE-ProRule" id="PRU00333"/>
    </source>
</evidence>
<dbReference type="Proteomes" id="UP000281350">
    <property type="component" value="Unassembled WGS sequence"/>
</dbReference>
<evidence type="ECO:0000256" key="3">
    <source>
        <dbReference type="PIRSR" id="PIRSR037505-2"/>
    </source>
</evidence>
<keyword evidence="1 4" id="KW-0489">Methyltransferase</keyword>
<comment type="cofactor">
    <cofactor evidence="3">
        <name>Zn(2+)</name>
        <dbReference type="ChEBI" id="CHEBI:29105"/>
    </cofactor>
    <text evidence="3">Binds 1 zinc ion per subunit.</text>
</comment>
<dbReference type="SUPFAM" id="SSF82282">
    <property type="entry name" value="Homocysteine S-methyltransferase"/>
    <property type="match status" value="1"/>
</dbReference>
<dbReference type="PIRSF" id="PIRSF037505">
    <property type="entry name" value="Betaine_HMT"/>
    <property type="match status" value="1"/>
</dbReference>
<feature type="binding site" evidence="3 4">
    <location>
        <position position="295"/>
    </location>
    <ligand>
        <name>Zn(2+)</name>
        <dbReference type="ChEBI" id="CHEBI:29105"/>
    </ligand>
</feature>
<comment type="caution">
    <text evidence="6">The sequence shown here is derived from an EMBL/GenBank/DDBJ whole genome shotgun (WGS) entry which is preliminary data.</text>
</comment>
<dbReference type="PANTHER" id="PTHR11103">
    <property type="entry name" value="SLR1189 PROTEIN"/>
    <property type="match status" value="1"/>
</dbReference>
<reference evidence="6 7" key="1">
    <citation type="submission" date="2018-08" db="EMBL/GenBank/DDBJ databases">
        <title>Recombination of ecologically and evolutionarily significant loci maintains genetic cohesion in the Pseudomonas syringae species complex.</title>
        <authorList>
            <person name="Dillon M."/>
            <person name="Thakur S."/>
            <person name="Almeida R.N.D."/>
            <person name="Weir B.S."/>
            <person name="Guttman D.S."/>
        </authorList>
    </citation>
    <scope>NUCLEOTIDE SEQUENCE [LARGE SCALE GENOMIC DNA]</scope>
    <source>
        <strain evidence="6 7">ICMP 2732</strain>
    </source>
</reference>
<protein>
    <submittedName>
        <fullName evidence="6">Homocysteine S-methyltransferase protein</fullName>
    </submittedName>
</protein>
<dbReference type="PROSITE" id="PS50970">
    <property type="entry name" value="HCY"/>
    <property type="match status" value="1"/>
</dbReference>
<proteinExistence type="predicted"/>
<feature type="binding site" evidence="3 4">
    <location>
        <position position="219"/>
    </location>
    <ligand>
        <name>Zn(2+)</name>
        <dbReference type="ChEBI" id="CHEBI:29105"/>
    </ligand>
</feature>
<gene>
    <name evidence="6" type="ORF">ALQ36_02924</name>
</gene>
<name>A0A3M3YFR6_9PSED</name>
<dbReference type="Pfam" id="PF02574">
    <property type="entry name" value="S-methyl_trans"/>
    <property type="match status" value="1"/>
</dbReference>
<evidence type="ECO:0000313" key="7">
    <source>
        <dbReference type="Proteomes" id="UP000281350"/>
    </source>
</evidence>
<evidence type="ECO:0000256" key="2">
    <source>
        <dbReference type="ARBA" id="ARBA00022679"/>
    </source>
</evidence>
<evidence type="ECO:0000256" key="1">
    <source>
        <dbReference type="ARBA" id="ARBA00022603"/>
    </source>
</evidence>
<evidence type="ECO:0000313" key="6">
    <source>
        <dbReference type="EMBL" id="RMO81327.1"/>
    </source>
</evidence>
<evidence type="ECO:0000259" key="5">
    <source>
        <dbReference type="PROSITE" id="PS50970"/>
    </source>
</evidence>
<dbReference type="PANTHER" id="PTHR11103:SF18">
    <property type="entry name" value="SLR1189 PROTEIN"/>
    <property type="match status" value="1"/>
</dbReference>
<dbReference type="InterPro" id="IPR017226">
    <property type="entry name" value="BHMT-like"/>
</dbReference>
<dbReference type="InterPro" id="IPR036589">
    <property type="entry name" value="HCY_dom_sf"/>
</dbReference>
<dbReference type="Gene3D" id="3.20.20.330">
    <property type="entry name" value="Homocysteine-binding-like domain"/>
    <property type="match status" value="1"/>
</dbReference>
<accession>A0A3M3YFR6</accession>
<feature type="binding site" evidence="3 4">
    <location>
        <position position="296"/>
    </location>
    <ligand>
        <name>Zn(2+)</name>
        <dbReference type="ChEBI" id="CHEBI:29105"/>
    </ligand>
</feature>
<dbReference type="GO" id="GO:0008168">
    <property type="term" value="F:methyltransferase activity"/>
    <property type="evidence" value="ECO:0007669"/>
    <property type="project" value="UniProtKB-UniRule"/>
</dbReference>
<dbReference type="GO" id="GO:0009086">
    <property type="term" value="P:methionine biosynthetic process"/>
    <property type="evidence" value="ECO:0007669"/>
    <property type="project" value="InterPro"/>
</dbReference>
<dbReference type="InterPro" id="IPR003726">
    <property type="entry name" value="HCY_dom"/>
</dbReference>
<keyword evidence="3 4" id="KW-0479">Metal-binding</keyword>
<feature type="domain" description="Hcy-binding" evidence="5">
    <location>
        <begin position="7"/>
        <end position="310"/>
    </location>
</feature>
<dbReference type="EMBL" id="RBPY01000030">
    <property type="protein sequence ID" value="RMO81327.1"/>
    <property type="molecule type" value="Genomic_DNA"/>
</dbReference>
<sequence length="310" mass="33068">MSFFHIHISRSYMTQRSTVILDGGMGRELQRRGAPFRQPEWSALALSEAPDAVSAVHAAYIESGAQVITSNSYAVVPFHIGEERFAREGQALAALAGQLARGSADASGGRALVAGSIPPLFGSYRPDLYQPELAADVLKPLVAGLSPYVDLWLAETQSCILEAQTIRAGLPADGKPFWLSFTLRDEDTDDVPRLRSGEPVADAAKAAAEMGVATLLFNCSQPEVIGGAIDAAREVFKALNVDIAIGAYANAFPPQPKDAKANDGLDELREDLDPQGYQQWAADWVKRGATHIGGCCGIGPEHIAVLSQKL</sequence>
<dbReference type="GO" id="GO:0008270">
    <property type="term" value="F:zinc ion binding"/>
    <property type="evidence" value="ECO:0007669"/>
    <property type="project" value="InterPro"/>
</dbReference>
<keyword evidence="3 4" id="KW-0862">Zinc</keyword>
<organism evidence="6 7">
    <name type="scientific">Pseudomonas syringae pv. primulae</name>
    <dbReference type="NCBI Taxonomy" id="251707"/>
    <lineage>
        <taxon>Bacteria</taxon>
        <taxon>Pseudomonadati</taxon>
        <taxon>Pseudomonadota</taxon>
        <taxon>Gammaproteobacteria</taxon>
        <taxon>Pseudomonadales</taxon>
        <taxon>Pseudomonadaceae</taxon>
        <taxon>Pseudomonas</taxon>
    </lineage>
</organism>